<evidence type="ECO:0000259" key="7">
    <source>
        <dbReference type="Pfam" id="PF04558"/>
    </source>
</evidence>
<evidence type="ECO:0000256" key="4">
    <source>
        <dbReference type="ARBA" id="ARBA00023146"/>
    </source>
</evidence>
<organism evidence="8">
    <name type="scientific">Ananas comosus var. bracteatus</name>
    <name type="common">red pineapple</name>
    <dbReference type="NCBI Taxonomy" id="296719"/>
    <lineage>
        <taxon>Eukaryota</taxon>
        <taxon>Viridiplantae</taxon>
        <taxon>Streptophyta</taxon>
        <taxon>Embryophyta</taxon>
        <taxon>Tracheophyta</taxon>
        <taxon>Spermatophyta</taxon>
        <taxon>Magnoliopsida</taxon>
        <taxon>Liliopsida</taxon>
        <taxon>Poales</taxon>
        <taxon>Bromeliaceae</taxon>
        <taxon>Bromelioideae</taxon>
        <taxon>Ananas</taxon>
    </lineage>
</organism>
<sequence length="236" mass="26589">MDGFLRAFAIFTNDYWMWSYNGCRQKNPYRRGNRPLHKAGVSGCSKSIGNLLYMVATKCPTNALGPRPFLIRYIVSSKIKNSTQLDAALSFLSNAGLESFELDKFEEACGDQKRATSALLSEEEMNPFSIFLQPEENSKVLLTSLKLLVQVTYTSDYFQGLYDLAGKLIKQGLAYVDHQDAVGCYLTLSNRGWTRQVPKGMAIRIGAHRMRLALYIRELHAAIRICIKRTEPGRAS</sequence>
<dbReference type="GO" id="GO:0005524">
    <property type="term" value="F:ATP binding"/>
    <property type="evidence" value="ECO:0007669"/>
    <property type="project" value="UniProtKB-KW"/>
</dbReference>
<dbReference type="InterPro" id="IPR020058">
    <property type="entry name" value="Glu/Gln-tRNA-synth_Ib_cat-dom"/>
</dbReference>
<keyword evidence="3 5" id="KW-0067">ATP-binding</keyword>
<name>A0A6V7QIZ6_ANACO</name>
<accession>A0A6V7QIZ6</accession>
<keyword evidence="2 5" id="KW-0547">Nucleotide-binding</keyword>
<keyword evidence="5" id="KW-0648">Protein biosynthesis</keyword>
<dbReference type="InterPro" id="IPR007639">
    <property type="entry name" value="Gln-tRNA-synth_Ib_RNA-bd_N"/>
</dbReference>
<dbReference type="Gene3D" id="3.90.800.10">
    <property type="entry name" value="Glutamyl-tRNA Synthetase, Domain 3"/>
    <property type="match status" value="1"/>
</dbReference>
<dbReference type="GO" id="GO:0006418">
    <property type="term" value="P:tRNA aminoacylation for protein translation"/>
    <property type="evidence" value="ECO:0007669"/>
    <property type="project" value="InterPro"/>
</dbReference>
<evidence type="ECO:0000256" key="1">
    <source>
        <dbReference type="ARBA" id="ARBA00022598"/>
    </source>
</evidence>
<evidence type="ECO:0000313" key="8">
    <source>
        <dbReference type="EMBL" id="CAD1843100.1"/>
    </source>
</evidence>
<proteinExistence type="inferred from homology"/>
<dbReference type="Gene3D" id="1.10.8.1290">
    <property type="entry name" value="Glutaminyl-tRNA synthetase, non-specific RNA binding region part 1, domain 1"/>
    <property type="match status" value="1"/>
</dbReference>
<dbReference type="Pfam" id="PF00749">
    <property type="entry name" value="tRNA-synt_1c"/>
    <property type="match status" value="1"/>
</dbReference>
<reference evidence="8" key="1">
    <citation type="submission" date="2020-07" db="EMBL/GenBank/DDBJ databases">
        <authorList>
            <person name="Lin J."/>
        </authorList>
    </citation>
    <scope>NUCLEOTIDE SEQUENCE</scope>
</reference>
<evidence type="ECO:0000256" key="5">
    <source>
        <dbReference type="RuleBase" id="RU363037"/>
    </source>
</evidence>
<dbReference type="FunFam" id="1.10.8.1290:FF:000002">
    <property type="entry name" value="Glutamine--tRNA ligase cytoplasmic"/>
    <property type="match status" value="1"/>
</dbReference>
<evidence type="ECO:0000256" key="3">
    <source>
        <dbReference type="ARBA" id="ARBA00022840"/>
    </source>
</evidence>
<dbReference type="InterPro" id="IPR042558">
    <property type="entry name" value="Gln-tRNA-synth_Ib_RNA-bd_N_1"/>
</dbReference>
<evidence type="ECO:0000256" key="2">
    <source>
        <dbReference type="ARBA" id="ARBA00022741"/>
    </source>
</evidence>
<feature type="domain" description="Glutaminyl-tRNA synthetase class Ib non-specific RNA-binding" evidence="7">
    <location>
        <begin position="37"/>
        <end position="110"/>
    </location>
</feature>
<dbReference type="Pfam" id="PF04558">
    <property type="entry name" value="tRNA_synt_1c_R1"/>
    <property type="match status" value="1"/>
</dbReference>
<dbReference type="GO" id="GO:0004812">
    <property type="term" value="F:aminoacyl-tRNA ligase activity"/>
    <property type="evidence" value="ECO:0007669"/>
    <property type="project" value="UniProtKB-KW"/>
</dbReference>
<evidence type="ECO:0000259" key="6">
    <source>
        <dbReference type="Pfam" id="PF00749"/>
    </source>
</evidence>
<dbReference type="AlphaFoldDB" id="A0A6V7QIZ6"/>
<gene>
    <name evidence="8" type="ORF">CB5_LOCUS26311</name>
</gene>
<keyword evidence="1 5" id="KW-0436">Ligase</keyword>
<dbReference type="EMBL" id="LR862136">
    <property type="protein sequence ID" value="CAD1843100.1"/>
    <property type="molecule type" value="Genomic_DNA"/>
</dbReference>
<comment type="similarity">
    <text evidence="5">Belongs to the class-I aminoacyl-tRNA synthetase family.</text>
</comment>
<dbReference type="GO" id="GO:0005737">
    <property type="term" value="C:cytoplasm"/>
    <property type="evidence" value="ECO:0007669"/>
    <property type="project" value="InterPro"/>
</dbReference>
<feature type="domain" description="Glutamyl/glutaminyl-tRNA synthetase class Ib catalytic" evidence="6">
    <location>
        <begin position="149"/>
        <end position="180"/>
    </location>
</feature>
<keyword evidence="4 5" id="KW-0030">Aminoacyl-tRNA synthetase</keyword>
<protein>
    <submittedName>
        <fullName evidence="8">Uncharacterized protein</fullName>
    </submittedName>
</protein>